<evidence type="ECO:0000313" key="2">
    <source>
        <dbReference type="EMBL" id="NSG83964.1"/>
    </source>
</evidence>
<dbReference type="Gene3D" id="3.40.50.1440">
    <property type="entry name" value="Tubulin/FtsZ, GTPase domain"/>
    <property type="match status" value="1"/>
</dbReference>
<dbReference type="RefSeq" id="WP_148462950.1">
    <property type="nucleotide sequence ID" value="NZ_JAAIPU010000005.1"/>
</dbReference>
<gene>
    <name evidence="2" type="ORF">G5B17_00620</name>
</gene>
<feature type="compositionally biased region" description="Basic and acidic residues" evidence="1">
    <location>
        <begin position="332"/>
        <end position="349"/>
    </location>
</feature>
<keyword evidence="3" id="KW-1185">Reference proteome</keyword>
<dbReference type="EMBL" id="JAAITS010000002">
    <property type="protein sequence ID" value="NSG83964.1"/>
    <property type="molecule type" value="Genomic_DNA"/>
</dbReference>
<dbReference type="Gene3D" id="3.30.1330.150">
    <property type="match status" value="1"/>
</dbReference>
<dbReference type="SUPFAM" id="SSF52490">
    <property type="entry name" value="Tubulin nucleotide-binding domain-like"/>
    <property type="match status" value="1"/>
</dbReference>
<sequence length="355" mass="39182">MKIRENCYMLGLGSTGGKIYKEFVQRHYKGAAANGSEQDHKALGDVPNKYILQGFDGFGGHRERAMDCLAGNEDFIKFVEGIKEDIVFILFAGGGSTGSGCAPIVAEMLLEEKDEEGNPVKTVCPVIALPASGESLAKHKNAYETVQELQEIEGLGATFFLNNDSNENYDYINKNFASMLDEFLSNESYGRQNNFDESERLEMLKDSGAMVLSVTGDGTDSKIKLEKLTKSGIFAPIEDNYICENIGIIHSKNDKSDIDSEDVIAEVGKPDNVFEGFNGRKTIIAASGLDYPVSHVKKLGELAVKANAERMRNKKSTRAKLGSLELPEVDITEQKEEPTKKRMTKLELLKKRRGQ</sequence>
<protein>
    <recommendedName>
        <fullName evidence="4">Tubulin/FtsZ GTPase domain-containing protein</fullName>
    </recommendedName>
</protein>
<proteinExistence type="predicted"/>
<organism evidence="2 3">
    <name type="scientific">Blautia faecis</name>
    <dbReference type="NCBI Taxonomy" id="871665"/>
    <lineage>
        <taxon>Bacteria</taxon>
        <taxon>Bacillati</taxon>
        <taxon>Bacillota</taxon>
        <taxon>Clostridia</taxon>
        <taxon>Lachnospirales</taxon>
        <taxon>Lachnospiraceae</taxon>
        <taxon>Blautia</taxon>
    </lineage>
</organism>
<comment type="caution">
    <text evidence="2">The sequence shown here is derived from an EMBL/GenBank/DDBJ whole genome shotgun (WGS) entry which is preliminary data.</text>
</comment>
<dbReference type="InterPro" id="IPR036525">
    <property type="entry name" value="Tubulin/FtsZ_GTPase_sf"/>
</dbReference>
<reference evidence="2 3" key="1">
    <citation type="journal article" date="2020" name="Cell Host Microbe">
        <title>Functional and Genomic Variation between Human-Derived Isolates of Lachnospiraceae Reveals Inter- and Intra-Species Diversity.</title>
        <authorList>
            <person name="Sorbara M.T."/>
            <person name="Littmann E.R."/>
            <person name="Fontana E."/>
            <person name="Moody T.U."/>
            <person name="Kohout C.E."/>
            <person name="Gjonbalaj M."/>
            <person name="Eaton V."/>
            <person name="Seok R."/>
            <person name="Leiner I.M."/>
            <person name="Pamer E.G."/>
        </authorList>
    </citation>
    <scope>NUCLEOTIDE SEQUENCE [LARGE SCALE GENOMIC DNA]</scope>
    <source>
        <strain evidence="2 3">MSK.17.74</strain>
    </source>
</reference>
<accession>A0ABX2H3I4</accession>
<dbReference type="Proteomes" id="UP001644719">
    <property type="component" value="Unassembled WGS sequence"/>
</dbReference>
<evidence type="ECO:0000313" key="3">
    <source>
        <dbReference type="Proteomes" id="UP001644719"/>
    </source>
</evidence>
<name>A0ABX2H3I4_9FIRM</name>
<feature type="region of interest" description="Disordered" evidence="1">
    <location>
        <begin position="332"/>
        <end position="355"/>
    </location>
</feature>
<evidence type="ECO:0000256" key="1">
    <source>
        <dbReference type="SAM" id="MobiDB-lite"/>
    </source>
</evidence>
<evidence type="ECO:0008006" key="4">
    <source>
        <dbReference type="Google" id="ProtNLM"/>
    </source>
</evidence>